<organism evidence="1 2">
    <name type="scientific">Bauhinia variegata</name>
    <name type="common">Purple orchid tree</name>
    <name type="synonym">Phanera variegata</name>
    <dbReference type="NCBI Taxonomy" id="167791"/>
    <lineage>
        <taxon>Eukaryota</taxon>
        <taxon>Viridiplantae</taxon>
        <taxon>Streptophyta</taxon>
        <taxon>Embryophyta</taxon>
        <taxon>Tracheophyta</taxon>
        <taxon>Spermatophyta</taxon>
        <taxon>Magnoliopsida</taxon>
        <taxon>eudicotyledons</taxon>
        <taxon>Gunneridae</taxon>
        <taxon>Pentapetalae</taxon>
        <taxon>rosids</taxon>
        <taxon>fabids</taxon>
        <taxon>Fabales</taxon>
        <taxon>Fabaceae</taxon>
        <taxon>Cercidoideae</taxon>
        <taxon>Cercideae</taxon>
        <taxon>Bauhiniinae</taxon>
        <taxon>Bauhinia</taxon>
    </lineage>
</organism>
<dbReference type="EMBL" id="CM039430">
    <property type="protein sequence ID" value="KAI4345648.1"/>
    <property type="molecule type" value="Genomic_DNA"/>
</dbReference>
<evidence type="ECO:0000313" key="1">
    <source>
        <dbReference type="EMBL" id="KAI4345648.1"/>
    </source>
</evidence>
<accession>A0ACB9PB61</accession>
<dbReference type="Proteomes" id="UP000828941">
    <property type="component" value="Chromosome 5"/>
</dbReference>
<proteinExistence type="predicted"/>
<protein>
    <submittedName>
        <fullName evidence="1">Uncharacterized protein</fullName>
    </submittedName>
</protein>
<name>A0ACB9PB61_BAUVA</name>
<evidence type="ECO:0000313" key="2">
    <source>
        <dbReference type="Proteomes" id="UP000828941"/>
    </source>
</evidence>
<keyword evidence="2" id="KW-1185">Reference proteome</keyword>
<sequence length="147" mass="16911">MLGDIVEGMLHFESMSKDYGIEPTMAHYVSVVDMFGSAGHLDEAFEFIEKMPMEPSVDIWETLMNLCRVHGHLELGDRCAELVEQLDPSPLNEQSKAGLIPIKASDLTKRMKRRIKIFWELRAESTNIEQEILLIPRLIRYMRCSEA</sequence>
<comment type="caution">
    <text evidence="1">The sequence shown here is derived from an EMBL/GenBank/DDBJ whole genome shotgun (WGS) entry which is preliminary data.</text>
</comment>
<reference evidence="1 2" key="1">
    <citation type="journal article" date="2022" name="DNA Res.">
        <title>Chromosomal-level genome assembly of the orchid tree Bauhinia variegata (Leguminosae; Cercidoideae) supports the allotetraploid origin hypothesis of Bauhinia.</title>
        <authorList>
            <person name="Zhong Y."/>
            <person name="Chen Y."/>
            <person name="Zheng D."/>
            <person name="Pang J."/>
            <person name="Liu Y."/>
            <person name="Luo S."/>
            <person name="Meng S."/>
            <person name="Qian L."/>
            <person name="Wei D."/>
            <person name="Dai S."/>
            <person name="Zhou R."/>
        </authorList>
    </citation>
    <scope>NUCLEOTIDE SEQUENCE [LARGE SCALE GENOMIC DNA]</scope>
    <source>
        <strain evidence="1">BV-YZ2020</strain>
    </source>
</reference>
<gene>
    <name evidence="1" type="ORF">L6164_012748</name>
</gene>